<evidence type="ECO:0000256" key="2">
    <source>
        <dbReference type="ARBA" id="ARBA00022448"/>
    </source>
</evidence>
<gene>
    <name evidence="9" type="ORF">UFOPK2922_01190</name>
</gene>
<feature type="domain" description="ABC transmembrane type-1" evidence="8">
    <location>
        <begin position="88"/>
        <end position="303"/>
    </location>
</feature>
<feature type="transmembrane region" description="Helical" evidence="7">
    <location>
        <begin position="284"/>
        <end position="304"/>
    </location>
</feature>
<dbReference type="PANTHER" id="PTHR30193:SF1">
    <property type="entry name" value="ABC TRANSPORTER PERMEASE PROTEIN YESP-RELATED"/>
    <property type="match status" value="1"/>
</dbReference>
<dbReference type="PROSITE" id="PS50928">
    <property type="entry name" value="ABC_TM1"/>
    <property type="match status" value="1"/>
</dbReference>
<dbReference type="PANTHER" id="PTHR30193">
    <property type="entry name" value="ABC TRANSPORTER PERMEASE PROTEIN"/>
    <property type="match status" value="1"/>
</dbReference>
<dbReference type="GO" id="GO:0055085">
    <property type="term" value="P:transmembrane transport"/>
    <property type="evidence" value="ECO:0007669"/>
    <property type="project" value="InterPro"/>
</dbReference>
<dbReference type="InterPro" id="IPR035906">
    <property type="entry name" value="MetI-like_sf"/>
</dbReference>
<evidence type="ECO:0000256" key="6">
    <source>
        <dbReference type="ARBA" id="ARBA00023136"/>
    </source>
</evidence>
<evidence type="ECO:0000256" key="7">
    <source>
        <dbReference type="SAM" id="Phobius"/>
    </source>
</evidence>
<accession>A0A6J6WF86</accession>
<feature type="transmembrane region" description="Helical" evidence="7">
    <location>
        <begin position="94"/>
        <end position="117"/>
    </location>
</feature>
<dbReference type="GO" id="GO:0005886">
    <property type="term" value="C:plasma membrane"/>
    <property type="evidence" value="ECO:0007669"/>
    <property type="project" value="UniProtKB-SubCell"/>
</dbReference>
<dbReference type="Gene3D" id="1.10.3720.10">
    <property type="entry name" value="MetI-like"/>
    <property type="match status" value="1"/>
</dbReference>
<dbReference type="InterPro" id="IPR051393">
    <property type="entry name" value="ABC_transporter_permease"/>
</dbReference>
<keyword evidence="3" id="KW-1003">Cell membrane</keyword>
<dbReference type="EMBL" id="CAEZZS010000066">
    <property type="protein sequence ID" value="CAB4783180.1"/>
    <property type="molecule type" value="Genomic_DNA"/>
</dbReference>
<name>A0A6J6WF86_9ZZZZ</name>
<keyword evidence="5 7" id="KW-1133">Transmembrane helix</keyword>
<dbReference type="SUPFAM" id="SSF160964">
    <property type="entry name" value="MalF N-terminal region-like"/>
    <property type="match status" value="1"/>
</dbReference>
<evidence type="ECO:0000259" key="8">
    <source>
        <dbReference type="PROSITE" id="PS50928"/>
    </source>
</evidence>
<evidence type="ECO:0000256" key="3">
    <source>
        <dbReference type="ARBA" id="ARBA00022475"/>
    </source>
</evidence>
<feature type="transmembrane region" description="Helical" evidence="7">
    <location>
        <begin position="178"/>
        <end position="199"/>
    </location>
</feature>
<sequence>MVALQAKKRKISLGKYFDFPLHTPLRARTREAIAGYIFVAPAIIGFVILVAVPIAASFALSFTNFDMINTPKFIGADNYQTMMHDPLFWQSLKVIAISAFVGLPLNLVLSLTLAVLLNHQVRSIAVWRTIYYLPTVVAPASIAVLWVWILNPEFGVINGALRSINIEGPNWLGDSHTALGSLIVVNLWAIGSNVIIYLAGLQGIPTELYEAAAVDGAWGWKSFRYITLPLLTPVIFFTLVLGLIYSWQWFSEPFVMTRGGPDNSTLTYLLYAYRNAFVYFKMGYALSLVWVMFAIVLILTIFVFRSSSHWVYYENQEGM</sequence>
<feature type="transmembrane region" description="Helical" evidence="7">
    <location>
        <begin position="129"/>
        <end position="149"/>
    </location>
</feature>
<protein>
    <submittedName>
        <fullName evidence="9">Unannotated protein</fullName>
    </submittedName>
</protein>
<dbReference type="AlphaFoldDB" id="A0A6J6WF86"/>
<dbReference type="InterPro" id="IPR000515">
    <property type="entry name" value="MetI-like"/>
</dbReference>
<evidence type="ECO:0000313" key="9">
    <source>
        <dbReference type="EMBL" id="CAB4783180.1"/>
    </source>
</evidence>
<feature type="transmembrane region" description="Helical" evidence="7">
    <location>
        <begin position="230"/>
        <end position="250"/>
    </location>
</feature>
<keyword evidence="6 7" id="KW-0472">Membrane</keyword>
<dbReference type="CDD" id="cd06261">
    <property type="entry name" value="TM_PBP2"/>
    <property type="match status" value="1"/>
</dbReference>
<evidence type="ECO:0000256" key="5">
    <source>
        <dbReference type="ARBA" id="ARBA00022989"/>
    </source>
</evidence>
<reference evidence="9" key="1">
    <citation type="submission" date="2020-05" db="EMBL/GenBank/DDBJ databases">
        <authorList>
            <person name="Chiriac C."/>
            <person name="Salcher M."/>
            <person name="Ghai R."/>
            <person name="Kavagutti S V."/>
        </authorList>
    </citation>
    <scope>NUCLEOTIDE SEQUENCE</scope>
</reference>
<evidence type="ECO:0000256" key="4">
    <source>
        <dbReference type="ARBA" id="ARBA00022692"/>
    </source>
</evidence>
<proteinExistence type="predicted"/>
<feature type="transmembrane region" description="Helical" evidence="7">
    <location>
        <begin position="33"/>
        <end position="60"/>
    </location>
</feature>
<dbReference type="SUPFAM" id="SSF161098">
    <property type="entry name" value="MetI-like"/>
    <property type="match status" value="1"/>
</dbReference>
<evidence type="ECO:0000256" key="1">
    <source>
        <dbReference type="ARBA" id="ARBA00004651"/>
    </source>
</evidence>
<keyword evidence="4 7" id="KW-0812">Transmembrane</keyword>
<organism evidence="9">
    <name type="scientific">freshwater metagenome</name>
    <dbReference type="NCBI Taxonomy" id="449393"/>
    <lineage>
        <taxon>unclassified sequences</taxon>
        <taxon>metagenomes</taxon>
        <taxon>ecological metagenomes</taxon>
    </lineage>
</organism>
<dbReference type="Pfam" id="PF00528">
    <property type="entry name" value="BPD_transp_1"/>
    <property type="match status" value="1"/>
</dbReference>
<keyword evidence="2" id="KW-0813">Transport</keyword>
<comment type="subcellular location">
    <subcellularLocation>
        <location evidence="1">Cell membrane</location>
        <topology evidence="1">Multi-pass membrane protein</topology>
    </subcellularLocation>
</comment>